<feature type="signal peptide" evidence="1">
    <location>
        <begin position="1"/>
        <end position="26"/>
    </location>
</feature>
<reference evidence="2 3" key="1">
    <citation type="journal article" date="2018" name="Nat. Ecol. Evol.">
        <title>Pezizomycetes genomes reveal the molecular basis of ectomycorrhizal truffle lifestyle.</title>
        <authorList>
            <person name="Murat C."/>
            <person name="Payen T."/>
            <person name="Noel B."/>
            <person name="Kuo A."/>
            <person name="Morin E."/>
            <person name="Chen J."/>
            <person name="Kohler A."/>
            <person name="Krizsan K."/>
            <person name="Balestrini R."/>
            <person name="Da Silva C."/>
            <person name="Montanini B."/>
            <person name="Hainaut M."/>
            <person name="Levati E."/>
            <person name="Barry K.W."/>
            <person name="Belfiori B."/>
            <person name="Cichocki N."/>
            <person name="Clum A."/>
            <person name="Dockter R.B."/>
            <person name="Fauchery L."/>
            <person name="Guy J."/>
            <person name="Iotti M."/>
            <person name="Le Tacon F."/>
            <person name="Lindquist E.A."/>
            <person name="Lipzen A."/>
            <person name="Malagnac F."/>
            <person name="Mello A."/>
            <person name="Molinier V."/>
            <person name="Miyauchi S."/>
            <person name="Poulain J."/>
            <person name="Riccioni C."/>
            <person name="Rubini A."/>
            <person name="Sitrit Y."/>
            <person name="Splivallo R."/>
            <person name="Traeger S."/>
            <person name="Wang M."/>
            <person name="Zifcakova L."/>
            <person name="Wipf D."/>
            <person name="Zambonelli A."/>
            <person name="Paolocci F."/>
            <person name="Nowrousian M."/>
            <person name="Ottonello S."/>
            <person name="Baldrian P."/>
            <person name="Spatafora J.W."/>
            <person name="Henrissat B."/>
            <person name="Nagy L.G."/>
            <person name="Aury J.M."/>
            <person name="Wincker P."/>
            <person name="Grigoriev I.V."/>
            <person name="Bonfante P."/>
            <person name="Martin F.M."/>
        </authorList>
    </citation>
    <scope>NUCLEOTIDE SEQUENCE [LARGE SCALE GENOMIC DNA]</scope>
    <source>
        <strain evidence="2 3">120613-1</strain>
    </source>
</reference>
<gene>
    <name evidence="2" type="ORF">L873DRAFT_1845349</name>
</gene>
<protein>
    <submittedName>
        <fullName evidence="2">Uncharacterized protein</fullName>
    </submittedName>
</protein>
<keyword evidence="3" id="KW-1185">Reference proteome</keyword>
<feature type="chain" id="PRO_5018245946" evidence="1">
    <location>
        <begin position="27"/>
        <end position="182"/>
    </location>
</feature>
<dbReference type="AlphaFoldDB" id="A0A3N4JE90"/>
<keyword evidence="1" id="KW-0732">Signal</keyword>
<dbReference type="Proteomes" id="UP000276215">
    <property type="component" value="Unassembled WGS sequence"/>
</dbReference>
<evidence type="ECO:0000313" key="3">
    <source>
        <dbReference type="Proteomes" id="UP000276215"/>
    </source>
</evidence>
<name>A0A3N4JE90_9PEZI</name>
<organism evidence="2 3">
    <name type="scientific">Choiromyces venosus 120613-1</name>
    <dbReference type="NCBI Taxonomy" id="1336337"/>
    <lineage>
        <taxon>Eukaryota</taxon>
        <taxon>Fungi</taxon>
        <taxon>Dikarya</taxon>
        <taxon>Ascomycota</taxon>
        <taxon>Pezizomycotina</taxon>
        <taxon>Pezizomycetes</taxon>
        <taxon>Pezizales</taxon>
        <taxon>Tuberaceae</taxon>
        <taxon>Choiromyces</taxon>
    </lineage>
</organism>
<proteinExistence type="predicted"/>
<sequence>MRPTTPRYLSLLLICTLLFLIPSANATLPDTISKLAKDMQTWVDKTNAWTNASSPTPCKAFVHEFIGPGKRVGITSNWITRIAIDSPRLDRAQSSRVILEGMFPLIFSHLQFKHRVSEKTSLIKSCPGAAQEALEVIAGDAEAMSQTFAEVESKVYEIDGFWVYIIGREIAKIYREVLEALM</sequence>
<evidence type="ECO:0000313" key="2">
    <source>
        <dbReference type="EMBL" id="RPA96592.1"/>
    </source>
</evidence>
<accession>A0A3N4JE90</accession>
<evidence type="ECO:0000256" key="1">
    <source>
        <dbReference type="SAM" id="SignalP"/>
    </source>
</evidence>
<dbReference type="EMBL" id="ML120413">
    <property type="protein sequence ID" value="RPA96592.1"/>
    <property type="molecule type" value="Genomic_DNA"/>
</dbReference>